<gene>
    <name evidence="1" type="ORF">HPB47_000198</name>
</gene>
<comment type="caution">
    <text evidence="1">The sequence shown here is derived from an EMBL/GenBank/DDBJ whole genome shotgun (WGS) entry which is preliminary data.</text>
</comment>
<accession>A0AC60PSI5</accession>
<evidence type="ECO:0000313" key="2">
    <source>
        <dbReference type="Proteomes" id="UP000805193"/>
    </source>
</evidence>
<dbReference type="EMBL" id="JABSTQ010010023">
    <property type="protein sequence ID" value="KAG0424053.1"/>
    <property type="molecule type" value="Genomic_DNA"/>
</dbReference>
<name>A0AC60PSI5_IXOPE</name>
<organism evidence="1 2">
    <name type="scientific">Ixodes persulcatus</name>
    <name type="common">Taiga tick</name>
    <dbReference type="NCBI Taxonomy" id="34615"/>
    <lineage>
        <taxon>Eukaryota</taxon>
        <taxon>Metazoa</taxon>
        <taxon>Ecdysozoa</taxon>
        <taxon>Arthropoda</taxon>
        <taxon>Chelicerata</taxon>
        <taxon>Arachnida</taxon>
        <taxon>Acari</taxon>
        <taxon>Parasitiformes</taxon>
        <taxon>Ixodida</taxon>
        <taxon>Ixodoidea</taxon>
        <taxon>Ixodidae</taxon>
        <taxon>Ixodinae</taxon>
        <taxon>Ixodes</taxon>
    </lineage>
</organism>
<protein>
    <submittedName>
        <fullName evidence="1">Uncharacterized protein</fullName>
    </submittedName>
</protein>
<evidence type="ECO:0000313" key="1">
    <source>
        <dbReference type="EMBL" id="KAG0424053.1"/>
    </source>
</evidence>
<keyword evidence="2" id="KW-1185">Reference proteome</keyword>
<sequence>MVSLENALRVATLNVRGHAARRQQQELYRLLTEHDLDIVAIQETKFESEDQTDYMVRPFLARYKVCLRACIVIALATGAFAGYLHNGYGYGHGVAYSGLTGYGYAPAVRSFATSYHAAPVARVATYHAAPAVAAFAAPAVSGTSTHTVSTYHTAPTVATYATAPAVAKVAAYHAAPALATVAHAPAYGYGYGLGHYGYGHGLASYGLNYGYGLGALNHYKTLLHKSGHVGSAAVA</sequence>
<reference evidence="1 2" key="1">
    <citation type="journal article" date="2020" name="Cell">
        <title>Large-Scale Comparative Analyses of Tick Genomes Elucidate Their Genetic Diversity and Vector Capacities.</title>
        <authorList>
            <consortium name="Tick Genome and Microbiome Consortium (TIGMIC)"/>
            <person name="Jia N."/>
            <person name="Wang J."/>
            <person name="Shi W."/>
            <person name="Du L."/>
            <person name="Sun Y."/>
            <person name="Zhan W."/>
            <person name="Jiang J.F."/>
            <person name="Wang Q."/>
            <person name="Zhang B."/>
            <person name="Ji P."/>
            <person name="Bell-Sakyi L."/>
            <person name="Cui X.M."/>
            <person name="Yuan T.T."/>
            <person name="Jiang B.G."/>
            <person name="Yang W.F."/>
            <person name="Lam T.T."/>
            <person name="Chang Q.C."/>
            <person name="Ding S.J."/>
            <person name="Wang X.J."/>
            <person name="Zhu J.G."/>
            <person name="Ruan X.D."/>
            <person name="Zhao L."/>
            <person name="Wei J.T."/>
            <person name="Ye R.Z."/>
            <person name="Que T.C."/>
            <person name="Du C.H."/>
            <person name="Zhou Y.H."/>
            <person name="Cheng J.X."/>
            <person name="Dai P.F."/>
            <person name="Guo W.B."/>
            <person name="Han X.H."/>
            <person name="Huang E.J."/>
            <person name="Li L.F."/>
            <person name="Wei W."/>
            <person name="Gao Y.C."/>
            <person name="Liu J.Z."/>
            <person name="Shao H.Z."/>
            <person name="Wang X."/>
            <person name="Wang C.C."/>
            <person name="Yang T.C."/>
            <person name="Huo Q.B."/>
            <person name="Li W."/>
            <person name="Chen H.Y."/>
            <person name="Chen S.E."/>
            <person name="Zhou L.G."/>
            <person name="Ni X.B."/>
            <person name="Tian J.H."/>
            <person name="Sheng Y."/>
            <person name="Liu T."/>
            <person name="Pan Y.S."/>
            <person name="Xia L.Y."/>
            <person name="Li J."/>
            <person name="Zhao F."/>
            <person name="Cao W.C."/>
        </authorList>
    </citation>
    <scope>NUCLEOTIDE SEQUENCE [LARGE SCALE GENOMIC DNA]</scope>
    <source>
        <strain evidence="1">Iper-2018</strain>
    </source>
</reference>
<dbReference type="Proteomes" id="UP000805193">
    <property type="component" value="Unassembled WGS sequence"/>
</dbReference>
<proteinExistence type="predicted"/>